<dbReference type="AlphaFoldDB" id="A0A2Z7CE89"/>
<evidence type="ECO:0000313" key="2">
    <source>
        <dbReference type="EMBL" id="KZV45370.1"/>
    </source>
</evidence>
<feature type="compositionally biased region" description="Basic and acidic residues" evidence="1">
    <location>
        <begin position="1"/>
        <end position="30"/>
    </location>
</feature>
<reference evidence="2 3" key="1">
    <citation type="journal article" date="2015" name="Proc. Natl. Acad. Sci. U.S.A.">
        <title>The resurrection genome of Boea hygrometrica: A blueprint for survival of dehydration.</title>
        <authorList>
            <person name="Xiao L."/>
            <person name="Yang G."/>
            <person name="Zhang L."/>
            <person name="Yang X."/>
            <person name="Zhao S."/>
            <person name="Ji Z."/>
            <person name="Zhou Q."/>
            <person name="Hu M."/>
            <person name="Wang Y."/>
            <person name="Chen M."/>
            <person name="Xu Y."/>
            <person name="Jin H."/>
            <person name="Xiao X."/>
            <person name="Hu G."/>
            <person name="Bao F."/>
            <person name="Hu Y."/>
            <person name="Wan P."/>
            <person name="Li L."/>
            <person name="Deng X."/>
            <person name="Kuang T."/>
            <person name="Xiang C."/>
            <person name="Zhu J.K."/>
            <person name="Oliver M.J."/>
            <person name="He Y."/>
        </authorList>
    </citation>
    <scope>NUCLEOTIDE SEQUENCE [LARGE SCALE GENOMIC DNA]</scope>
    <source>
        <strain evidence="3">cv. XS01</strain>
    </source>
</reference>
<protein>
    <submittedName>
        <fullName evidence="2">Splicing factor 3B subunit</fullName>
    </submittedName>
</protein>
<dbReference type="OrthoDB" id="1741306at2759"/>
<feature type="compositionally biased region" description="Basic residues" evidence="1">
    <location>
        <begin position="443"/>
        <end position="454"/>
    </location>
</feature>
<gene>
    <name evidence="2" type="ORF">F511_18328</name>
</gene>
<feature type="region of interest" description="Disordered" evidence="1">
    <location>
        <begin position="820"/>
        <end position="849"/>
    </location>
</feature>
<proteinExistence type="predicted"/>
<sequence>MRTRSEKRPNRKNDHKVLVAEESNKNRADSDSDSTSSISSSSDRSRTPKILFVCSTHRAEYSCGNLESSTCVTLNGSGIQLAVGPQPLRLRNHNSGLAHRIMVKSLATSPHDPLGITDSACNNQLVVVIVQYGPFNPYIPIRSTTIGKSRVAIDPIAMHTSWRSNSEIASVTRTNQYNQDLGLIHSTNGNHLESPNEGSSIDHQVTIYLHAQNITMLPTNETWLKTLVYVRSESTVQGEHEFSDLLNFRTWENLSFRGNIKSELGKFVDVSEEMFAGVLGLPTTGLTDVVDVPNNLVYDARSIFSKSGESVQTSYKKRTMKYEFRLLNDILAKSVTVKSGSFDVVTHERFLLMKAIHFGLKINWSKILFDILKGMVTKTSKKARGFAAQICDLLTSSPNLTMGEAKTFPPLKILTEKTVGTYVAKQKGIDDSHEEDDPVVKKTPVKKAVSKKRPATTVEAPVVKRKRTKTGRASPEAKSLVLLTVAQEVVPIKMVSVVTPPTQKRKVPKRKLKKRPATTVEAPVVKRKRTKTGRASPEAKSLVLLTVAQEVVPIKMVSVVTPPTQKRKVPKRKLKLSVGSDDEIVEKEPDVENVVEKQREKTTADDVDKIIDQDLERSIADNDEDDNLDGDENEIARKMASFAAPKQLLKEPLRSGEDDDMSGAKQPIHALEDILMQIPEDMMLPSMTAAEITRIKFGLGIEILGVSEGDWYKASLPQIDISDKGKAPLVEKDDIKGHPAREMLSLICADIDCLVQLREKTFDQNKWIVDTYRGARSMVLHVSSLLFLQERAGVSKDLFGTVNLCTAIVPVGPVVDRTGVSKEKSSYRNPVEDTVPDSTVAPDSSQRSPVADLASLSSSSDSQMLFTTDDLPLGDEPTDVLPPDIKAEYAQLRDLVDQISLEHVQNRIQMERLKSESLQRSPSLRPYFLPRADNQDRASRVQTDIFRKEVKYREAALSKKFEDELAVIRNDLLEFRVETQEQYTTLRDNLAELIAFSNRGRDDKKGKLEHLQAGVPKTISRHDPYSQSLQVGHLHQLMTRLMTSNNSGTIRDLSTHFGTSAITATGQFSFTT</sequence>
<organism evidence="2 3">
    <name type="scientific">Dorcoceras hygrometricum</name>
    <dbReference type="NCBI Taxonomy" id="472368"/>
    <lineage>
        <taxon>Eukaryota</taxon>
        <taxon>Viridiplantae</taxon>
        <taxon>Streptophyta</taxon>
        <taxon>Embryophyta</taxon>
        <taxon>Tracheophyta</taxon>
        <taxon>Spermatophyta</taxon>
        <taxon>Magnoliopsida</taxon>
        <taxon>eudicotyledons</taxon>
        <taxon>Gunneridae</taxon>
        <taxon>Pentapetalae</taxon>
        <taxon>asterids</taxon>
        <taxon>lamiids</taxon>
        <taxon>Lamiales</taxon>
        <taxon>Gesneriaceae</taxon>
        <taxon>Didymocarpoideae</taxon>
        <taxon>Trichosporeae</taxon>
        <taxon>Loxocarpinae</taxon>
        <taxon>Dorcoceras</taxon>
    </lineage>
</organism>
<evidence type="ECO:0000256" key="1">
    <source>
        <dbReference type="SAM" id="MobiDB-lite"/>
    </source>
</evidence>
<feature type="region of interest" description="Disordered" evidence="1">
    <location>
        <begin position="501"/>
        <end position="521"/>
    </location>
</feature>
<dbReference type="Proteomes" id="UP000250235">
    <property type="component" value="Unassembled WGS sequence"/>
</dbReference>
<feature type="region of interest" description="Disordered" evidence="1">
    <location>
        <begin position="433"/>
        <end position="458"/>
    </location>
</feature>
<dbReference type="EMBL" id="KQ996347">
    <property type="protein sequence ID" value="KZV45370.1"/>
    <property type="molecule type" value="Genomic_DNA"/>
</dbReference>
<keyword evidence="3" id="KW-1185">Reference proteome</keyword>
<feature type="compositionally biased region" description="Basic residues" evidence="1">
    <location>
        <begin position="503"/>
        <end position="516"/>
    </location>
</feature>
<feature type="compositionally biased region" description="Low complexity" evidence="1">
    <location>
        <begin position="33"/>
        <end position="42"/>
    </location>
</feature>
<evidence type="ECO:0000313" key="3">
    <source>
        <dbReference type="Proteomes" id="UP000250235"/>
    </source>
</evidence>
<name>A0A2Z7CE89_9LAMI</name>
<accession>A0A2Z7CE89</accession>
<feature type="region of interest" description="Disordered" evidence="1">
    <location>
        <begin position="1"/>
        <end position="44"/>
    </location>
</feature>